<name>A0ABN7AIU5_9HEMI</name>
<proteinExistence type="predicted"/>
<feature type="compositionally biased region" description="Gly residues" evidence="1">
    <location>
        <begin position="1"/>
        <end position="10"/>
    </location>
</feature>
<dbReference type="Proteomes" id="UP001307889">
    <property type="component" value="Chromosome 2"/>
</dbReference>
<dbReference type="EMBL" id="AP028910">
    <property type="protein sequence ID" value="BES91124.1"/>
    <property type="molecule type" value="Genomic_DNA"/>
</dbReference>
<feature type="compositionally biased region" description="Gly residues" evidence="1">
    <location>
        <begin position="70"/>
        <end position="79"/>
    </location>
</feature>
<sequence length="87" mass="8984">MGGAGGGRVGGATSRAPSANGSRRRRHGESTRVTCRCGASRRRDGSRRTYDRRRPSCPLSGSRSPRINGGASGPAGKGPGSQKPHLL</sequence>
<feature type="region of interest" description="Disordered" evidence="1">
    <location>
        <begin position="1"/>
        <end position="87"/>
    </location>
</feature>
<feature type="compositionally biased region" description="Basic and acidic residues" evidence="1">
    <location>
        <begin position="41"/>
        <end position="54"/>
    </location>
</feature>
<gene>
    <name evidence="2" type="ORF">NTJ_03932</name>
</gene>
<keyword evidence="3" id="KW-1185">Reference proteome</keyword>
<evidence type="ECO:0000313" key="3">
    <source>
        <dbReference type="Proteomes" id="UP001307889"/>
    </source>
</evidence>
<accession>A0ABN7AIU5</accession>
<organism evidence="2 3">
    <name type="scientific">Nesidiocoris tenuis</name>
    <dbReference type="NCBI Taxonomy" id="355587"/>
    <lineage>
        <taxon>Eukaryota</taxon>
        <taxon>Metazoa</taxon>
        <taxon>Ecdysozoa</taxon>
        <taxon>Arthropoda</taxon>
        <taxon>Hexapoda</taxon>
        <taxon>Insecta</taxon>
        <taxon>Pterygota</taxon>
        <taxon>Neoptera</taxon>
        <taxon>Paraneoptera</taxon>
        <taxon>Hemiptera</taxon>
        <taxon>Heteroptera</taxon>
        <taxon>Panheteroptera</taxon>
        <taxon>Cimicomorpha</taxon>
        <taxon>Miridae</taxon>
        <taxon>Dicyphina</taxon>
        <taxon>Nesidiocoris</taxon>
    </lineage>
</organism>
<protein>
    <submittedName>
        <fullName evidence="2">Uncharacterized protein</fullName>
    </submittedName>
</protein>
<evidence type="ECO:0000313" key="2">
    <source>
        <dbReference type="EMBL" id="BES91124.1"/>
    </source>
</evidence>
<reference evidence="2 3" key="1">
    <citation type="submission" date="2023-09" db="EMBL/GenBank/DDBJ databases">
        <title>Nesidiocoris tenuis whole genome shotgun sequence.</title>
        <authorList>
            <person name="Shibata T."/>
            <person name="Shimoda M."/>
            <person name="Kobayashi T."/>
            <person name="Uehara T."/>
        </authorList>
    </citation>
    <scope>NUCLEOTIDE SEQUENCE [LARGE SCALE GENOMIC DNA]</scope>
    <source>
        <strain evidence="2 3">Japan</strain>
    </source>
</reference>
<evidence type="ECO:0000256" key="1">
    <source>
        <dbReference type="SAM" id="MobiDB-lite"/>
    </source>
</evidence>